<feature type="coiled-coil region" evidence="1">
    <location>
        <begin position="133"/>
        <end position="177"/>
    </location>
</feature>
<sequence length="177" mass="20903">MINFILDLKFYEAVFSFVLLGISFALIILFYRTRSKILISLLDIGIIIKMISILFISYFIAIFSTTIIFFIFANKPSEEFINFLKEKNIINQEYLSAYLNNDSSLIDTLGFGYCEIKNYNGKVCNEYLKYVIAKLQKEHQENLKKEQEKLQEKQKEQIKLKEKNENIENLINDYSKN</sequence>
<dbReference type="EMBL" id="AABVCV010000014">
    <property type="protein sequence ID" value="EAJ1254990.1"/>
    <property type="molecule type" value="Genomic_DNA"/>
</dbReference>
<comment type="caution">
    <text evidence="3">The sequence shown here is derived from an EMBL/GenBank/DDBJ whole genome shotgun (WGS) entry which is preliminary data.</text>
</comment>
<proteinExistence type="predicted"/>
<keyword evidence="1" id="KW-0175">Coiled coil</keyword>
<feature type="transmembrane region" description="Helical" evidence="2">
    <location>
        <begin position="51"/>
        <end position="73"/>
    </location>
</feature>
<name>A0A7U8AR09_CAMLA</name>
<evidence type="ECO:0000313" key="4">
    <source>
        <dbReference type="Proteomes" id="UP000533324"/>
    </source>
</evidence>
<keyword evidence="2" id="KW-0472">Membrane</keyword>
<evidence type="ECO:0000313" key="3">
    <source>
        <dbReference type="EMBL" id="EAJ1254990.1"/>
    </source>
</evidence>
<accession>A0A7U8AR09</accession>
<evidence type="ECO:0000256" key="2">
    <source>
        <dbReference type="SAM" id="Phobius"/>
    </source>
</evidence>
<organism evidence="3 4">
    <name type="scientific">Campylobacter lari</name>
    <dbReference type="NCBI Taxonomy" id="201"/>
    <lineage>
        <taxon>Bacteria</taxon>
        <taxon>Pseudomonadati</taxon>
        <taxon>Campylobacterota</taxon>
        <taxon>Epsilonproteobacteria</taxon>
        <taxon>Campylobacterales</taxon>
        <taxon>Campylobacteraceae</taxon>
        <taxon>Campylobacter</taxon>
    </lineage>
</organism>
<keyword evidence="2" id="KW-1133">Transmembrane helix</keyword>
<keyword evidence="2" id="KW-0812">Transmembrane</keyword>
<dbReference type="Proteomes" id="UP000533324">
    <property type="component" value="Unassembled WGS sequence"/>
</dbReference>
<feature type="transmembrane region" description="Helical" evidence="2">
    <location>
        <begin position="13"/>
        <end position="31"/>
    </location>
</feature>
<dbReference type="AlphaFoldDB" id="A0A7U8AR09"/>
<evidence type="ECO:0000256" key="1">
    <source>
        <dbReference type="SAM" id="Coils"/>
    </source>
</evidence>
<reference evidence="3 4" key="1">
    <citation type="submission" date="2018-05" db="EMBL/GenBank/DDBJ databases">
        <authorList>
            <consortium name="PulseNet: The National Subtyping Network for Foodborne Disease Surveillance"/>
            <person name="Tarr C.L."/>
            <person name="Trees E."/>
            <person name="Katz L.S."/>
            <person name="Carleton-Romer H.A."/>
            <person name="Stroika S."/>
            <person name="Kucerova Z."/>
            <person name="Roache K.F."/>
            <person name="Sabol A.L."/>
            <person name="Besser J."/>
            <person name="Gerner-Smidt P."/>
        </authorList>
    </citation>
    <scope>NUCLEOTIDE SEQUENCE [LARGE SCALE GENOMIC DNA]</scope>
    <source>
        <strain evidence="3 4">1988D-2602</strain>
    </source>
</reference>
<protein>
    <submittedName>
        <fullName evidence="3">Uncharacterized protein</fullName>
    </submittedName>
</protein>
<gene>
    <name evidence="3" type="ORF">A0Y59_07390</name>
</gene>